<dbReference type="KEGG" id="fop:FNB79_00190"/>
<dbReference type="AlphaFoldDB" id="A0A516GM67"/>
<gene>
    <name evidence="1" type="ORF">FNB79_00190</name>
</gene>
<evidence type="ECO:0000313" key="1">
    <source>
        <dbReference type="EMBL" id="QDO92470.1"/>
    </source>
</evidence>
<evidence type="ECO:0000313" key="2">
    <source>
        <dbReference type="Proteomes" id="UP000319209"/>
    </source>
</evidence>
<dbReference type="Pfam" id="PF11276">
    <property type="entry name" value="DUF3078"/>
    <property type="match status" value="1"/>
</dbReference>
<reference evidence="1 2" key="1">
    <citation type="submission" date="2019-07" db="EMBL/GenBank/DDBJ databases">
        <title>Genome sequencing for Formosa sp. PS13.</title>
        <authorList>
            <person name="Park S.-J."/>
        </authorList>
    </citation>
    <scope>NUCLEOTIDE SEQUENCE [LARGE SCALE GENOMIC DNA]</scope>
    <source>
        <strain evidence="1 2">PS13</strain>
    </source>
</reference>
<dbReference type="RefSeq" id="WP_143379382.1">
    <property type="nucleotide sequence ID" value="NZ_CP041637.1"/>
</dbReference>
<sequence>MRYNIFFLFCFVVQFSIAQPDSLYIQKKRIVEKPTPKWVNTNKGTLDLNEVAFVNWSSGGSNSISAIVTGKSTLEYSYEDFVWTSALNASYGINQQESEVLKKTNDLLELSSSVGYKRSETSKWYYTARLTFSTQFANGYSYPDTSNPISRFMAPGYLYFGGGMEYGKDIKKLSVYLSPLTFKSTYVLDEDLANAGSFGVNPAVYDDDGNIIKPGEKIRQELGILITNYYEVNVAKNVLLKSTTNLYTDYINSFGNIDVNWELLIDFKVNNFINASFGSLLKYDNDVKTLVVIDEDADEYGEAGAKVQWKQLLGIGFVVDF</sequence>
<proteinExistence type="predicted"/>
<keyword evidence="2" id="KW-1185">Reference proteome</keyword>
<name>A0A516GM67_9FLAO</name>
<dbReference type="EMBL" id="CP041637">
    <property type="protein sequence ID" value="QDO92470.1"/>
    <property type="molecule type" value="Genomic_DNA"/>
</dbReference>
<accession>A0A516GM67</accession>
<organism evidence="1 2">
    <name type="scientific">Formosa sediminum</name>
    <dbReference type="NCBI Taxonomy" id="2594004"/>
    <lineage>
        <taxon>Bacteria</taxon>
        <taxon>Pseudomonadati</taxon>
        <taxon>Bacteroidota</taxon>
        <taxon>Flavobacteriia</taxon>
        <taxon>Flavobacteriales</taxon>
        <taxon>Flavobacteriaceae</taxon>
        <taxon>Formosa</taxon>
    </lineage>
</organism>
<dbReference type="InterPro" id="IPR021428">
    <property type="entry name" value="DUF3078"/>
</dbReference>
<dbReference type="Proteomes" id="UP000319209">
    <property type="component" value="Chromosome"/>
</dbReference>
<dbReference type="OrthoDB" id="1495718at2"/>
<protein>
    <submittedName>
        <fullName evidence="1">DUF3078 domain-containing protein</fullName>
    </submittedName>
</protein>